<comment type="caution">
    <text evidence="7">The sequence shown here is derived from an EMBL/GenBank/DDBJ whole genome shotgun (WGS) entry which is preliminary data.</text>
</comment>
<keyword evidence="8" id="KW-1185">Reference proteome</keyword>
<dbReference type="Gene3D" id="3.30.40.10">
    <property type="entry name" value="Zinc/RING finger domain, C3HC4 (zinc finger)"/>
    <property type="match status" value="1"/>
</dbReference>
<evidence type="ECO:0000256" key="2">
    <source>
        <dbReference type="ARBA" id="ARBA00022771"/>
    </source>
</evidence>
<dbReference type="InterPro" id="IPR013083">
    <property type="entry name" value="Znf_RING/FYVE/PHD"/>
</dbReference>
<dbReference type="PANTHER" id="PTHR14134">
    <property type="entry name" value="E3 UBIQUITIN-PROTEIN LIGASE RAD18"/>
    <property type="match status" value="1"/>
</dbReference>
<dbReference type="InterPro" id="IPR017907">
    <property type="entry name" value="Znf_RING_CS"/>
</dbReference>
<feature type="compositionally biased region" description="Polar residues" evidence="5">
    <location>
        <begin position="296"/>
        <end position="313"/>
    </location>
</feature>
<dbReference type="InterPro" id="IPR039577">
    <property type="entry name" value="Rad18"/>
</dbReference>
<dbReference type="STRING" id="307972.A0A2G8JJI0"/>
<dbReference type="EMBL" id="MRZV01001790">
    <property type="protein sequence ID" value="PIK35898.1"/>
    <property type="molecule type" value="Genomic_DNA"/>
</dbReference>
<proteinExistence type="predicted"/>
<gene>
    <name evidence="7" type="ORF">BSL78_27274</name>
</gene>
<dbReference type="GO" id="GO:0061630">
    <property type="term" value="F:ubiquitin protein ligase activity"/>
    <property type="evidence" value="ECO:0007669"/>
    <property type="project" value="InterPro"/>
</dbReference>
<dbReference type="PANTHER" id="PTHR14134:SF3">
    <property type="entry name" value="RING-CH-TYPE DOMAIN-CONTAINING PROTEIN"/>
    <property type="match status" value="1"/>
</dbReference>
<feature type="region of interest" description="Disordered" evidence="5">
    <location>
        <begin position="145"/>
        <end position="175"/>
    </location>
</feature>
<dbReference type="GO" id="GO:0006301">
    <property type="term" value="P:DNA damage tolerance"/>
    <property type="evidence" value="ECO:0007669"/>
    <property type="project" value="InterPro"/>
</dbReference>
<evidence type="ECO:0000259" key="6">
    <source>
        <dbReference type="PROSITE" id="PS50089"/>
    </source>
</evidence>
<dbReference type="OrthoDB" id="6105938at2759"/>
<name>A0A2G8JJI0_STIJA</name>
<dbReference type="PROSITE" id="PS50089">
    <property type="entry name" value="ZF_RING_2"/>
    <property type="match status" value="1"/>
</dbReference>
<dbReference type="InterPro" id="IPR001841">
    <property type="entry name" value="Znf_RING"/>
</dbReference>
<sequence>MSQKKNVGLSEKVQDIKRMQNNWMKQRSAAAEEITPVVETKQKTKRGNVTSNTRVNTDKEIHPVSKRRRGKRLDHDRLVARSPPGQIQLPQGAIEILDHQMASLGKSPMITKMLLPRKLSTESKVTNLIVPSLKTDLRQAFDKVKTDTTQGTGEGSNYGKPSLHNGRSEDRSTDLLNQNNFDNLADQLSQKVRKTILEEQKTALLKLGINQDSILLNETDQGLPEAHCCNKCKQFMIPPDHAPVLLVPCGHTFCEPCAEARIKCPACRTKVLSTAVNESLQEIILRTAGKAKGETLSGSRSTKAEGATQSNVSEKSRSYNPSDYSDDSSNKWENGGGRIGDQNEMVFRQDGDFRSTFTPLTRGTDISEQLERYKEEFESLSIRCEAYEHEEEDTLIRVKKKTEEIDKQKKQICNIEREQQRIKDEITSLQEKLPYCILIRRNFSHNVMHWKK</sequence>
<keyword evidence="1" id="KW-0479">Metal-binding</keyword>
<evidence type="ECO:0000256" key="5">
    <source>
        <dbReference type="SAM" id="MobiDB-lite"/>
    </source>
</evidence>
<dbReference type="GO" id="GO:0003697">
    <property type="term" value="F:single-stranded DNA binding"/>
    <property type="evidence" value="ECO:0007669"/>
    <property type="project" value="InterPro"/>
</dbReference>
<dbReference type="GO" id="GO:0008270">
    <property type="term" value="F:zinc ion binding"/>
    <property type="evidence" value="ECO:0007669"/>
    <property type="project" value="UniProtKB-KW"/>
</dbReference>
<evidence type="ECO:0000256" key="4">
    <source>
        <dbReference type="PROSITE-ProRule" id="PRU00175"/>
    </source>
</evidence>
<dbReference type="Proteomes" id="UP000230750">
    <property type="component" value="Unassembled WGS sequence"/>
</dbReference>
<dbReference type="CDD" id="cd16449">
    <property type="entry name" value="RING-HC"/>
    <property type="match status" value="1"/>
</dbReference>
<feature type="domain" description="RING-type" evidence="6">
    <location>
        <begin position="229"/>
        <end position="268"/>
    </location>
</feature>
<reference evidence="7 8" key="1">
    <citation type="journal article" date="2017" name="PLoS Biol.">
        <title>The sea cucumber genome provides insights into morphological evolution and visceral regeneration.</title>
        <authorList>
            <person name="Zhang X."/>
            <person name="Sun L."/>
            <person name="Yuan J."/>
            <person name="Sun Y."/>
            <person name="Gao Y."/>
            <person name="Zhang L."/>
            <person name="Li S."/>
            <person name="Dai H."/>
            <person name="Hamel J.F."/>
            <person name="Liu C."/>
            <person name="Yu Y."/>
            <person name="Liu S."/>
            <person name="Lin W."/>
            <person name="Guo K."/>
            <person name="Jin S."/>
            <person name="Xu P."/>
            <person name="Storey K.B."/>
            <person name="Huan P."/>
            <person name="Zhang T."/>
            <person name="Zhou Y."/>
            <person name="Zhang J."/>
            <person name="Lin C."/>
            <person name="Li X."/>
            <person name="Xing L."/>
            <person name="Huo D."/>
            <person name="Sun M."/>
            <person name="Wang L."/>
            <person name="Mercier A."/>
            <person name="Li F."/>
            <person name="Yang H."/>
            <person name="Xiang J."/>
        </authorList>
    </citation>
    <scope>NUCLEOTIDE SEQUENCE [LARGE SCALE GENOMIC DNA]</scope>
    <source>
        <strain evidence="7">Shaxun</strain>
        <tissue evidence="7">Muscle</tissue>
    </source>
</reference>
<keyword evidence="3" id="KW-0862">Zinc</keyword>
<feature type="region of interest" description="Disordered" evidence="5">
    <location>
        <begin position="294"/>
        <end position="342"/>
    </location>
</feature>
<dbReference type="GO" id="GO:0006513">
    <property type="term" value="P:protein monoubiquitination"/>
    <property type="evidence" value="ECO:0007669"/>
    <property type="project" value="InterPro"/>
</dbReference>
<dbReference type="SMART" id="SM00184">
    <property type="entry name" value="RING"/>
    <property type="match status" value="1"/>
</dbReference>
<evidence type="ECO:0000256" key="3">
    <source>
        <dbReference type="ARBA" id="ARBA00022833"/>
    </source>
</evidence>
<evidence type="ECO:0000313" key="7">
    <source>
        <dbReference type="EMBL" id="PIK35898.1"/>
    </source>
</evidence>
<dbReference type="SUPFAM" id="SSF57850">
    <property type="entry name" value="RING/U-box"/>
    <property type="match status" value="1"/>
</dbReference>
<keyword evidence="2 4" id="KW-0863">Zinc-finger</keyword>
<organism evidence="7 8">
    <name type="scientific">Stichopus japonicus</name>
    <name type="common">Sea cucumber</name>
    <dbReference type="NCBI Taxonomy" id="307972"/>
    <lineage>
        <taxon>Eukaryota</taxon>
        <taxon>Metazoa</taxon>
        <taxon>Echinodermata</taxon>
        <taxon>Eleutherozoa</taxon>
        <taxon>Echinozoa</taxon>
        <taxon>Holothuroidea</taxon>
        <taxon>Aspidochirotacea</taxon>
        <taxon>Aspidochirotida</taxon>
        <taxon>Stichopodidae</taxon>
        <taxon>Apostichopus</taxon>
    </lineage>
</organism>
<dbReference type="PROSITE" id="PS00518">
    <property type="entry name" value="ZF_RING_1"/>
    <property type="match status" value="1"/>
</dbReference>
<protein>
    <recommendedName>
        <fullName evidence="6">RING-type domain-containing protein</fullName>
    </recommendedName>
</protein>
<evidence type="ECO:0000256" key="1">
    <source>
        <dbReference type="ARBA" id="ARBA00022723"/>
    </source>
</evidence>
<evidence type="ECO:0000313" key="8">
    <source>
        <dbReference type="Proteomes" id="UP000230750"/>
    </source>
</evidence>
<accession>A0A2G8JJI0</accession>
<dbReference type="AlphaFoldDB" id="A0A2G8JJI0"/>